<dbReference type="InterPro" id="IPR006594">
    <property type="entry name" value="LisH"/>
</dbReference>
<dbReference type="InterPro" id="IPR003960">
    <property type="entry name" value="ATPase_AAA_CS"/>
</dbReference>
<dbReference type="PROSITE" id="PS00674">
    <property type="entry name" value="AAA"/>
    <property type="match status" value="1"/>
</dbReference>
<comment type="subcellular location">
    <subcellularLocation>
        <location evidence="1 8">Cytoplasm</location>
        <location evidence="1 8">Cytoskeleton</location>
        <location evidence="1 8">Spindle pole</location>
    </subcellularLocation>
    <subcellularLocation>
        <location evidence="8">Cytoplasm</location>
        <location evidence="8">Cytoskeleton</location>
    </subcellularLocation>
    <subcellularLocation>
        <location evidence="8">Cytoplasm</location>
    </subcellularLocation>
    <subcellularLocation>
        <location evidence="8">Cytoplasm</location>
        <location evidence="8">Cytoskeleton</location>
        <location evidence="8">Spindle</location>
    </subcellularLocation>
    <text evidence="8">Localizes within the cytoplasm, partially overlapping with microtubules in interphase and to the mitotic spindle and spindle poles during mitosis.</text>
</comment>
<accession>A0ABR2IXI5</accession>
<proteinExistence type="inferred from homology"/>
<dbReference type="EC" id="5.6.1.1" evidence="8"/>
<dbReference type="InterPro" id="IPR027497">
    <property type="entry name" value="Katanin_p60_AL2"/>
</dbReference>
<evidence type="ECO:0000256" key="4">
    <source>
        <dbReference type="ARBA" id="ARBA00022741"/>
    </source>
</evidence>
<dbReference type="PROSITE" id="PS50896">
    <property type="entry name" value="LISH"/>
    <property type="match status" value="1"/>
</dbReference>
<dbReference type="Gene3D" id="3.40.50.300">
    <property type="entry name" value="P-loop containing nucleotide triphosphate hydrolases"/>
    <property type="match status" value="1"/>
</dbReference>
<name>A0ABR2IXI5_9EUKA</name>
<dbReference type="Proteomes" id="UP001470230">
    <property type="component" value="Unassembled WGS sequence"/>
</dbReference>
<dbReference type="Pfam" id="PF17862">
    <property type="entry name" value="AAA_lid_3"/>
    <property type="match status" value="1"/>
</dbReference>
<evidence type="ECO:0000256" key="5">
    <source>
        <dbReference type="ARBA" id="ARBA00022840"/>
    </source>
</evidence>
<dbReference type="InterPro" id="IPR027417">
    <property type="entry name" value="P-loop_NTPase"/>
</dbReference>
<dbReference type="InterPro" id="IPR050304">
    <property type="entry name" value="MT-severing_AAA_ATPase"/>
</dbReference>
<evidence type="ECO:0000256" key="6">
    <source>
        <dbReference type="ARBA" id="ARBA00023212"/>
    </source>
</evidence>
<evidence type="ECO:0000256" key="7">
    <source>
        <dbReference type="ARBA" id="ARBA00023235"/>
    </source>
</evidence>
<keyword evidence="5 8" id="KW-0067">ATP-binding</keyword>
<sequence>MQTQSEISLSQERCKTQTKDFCDEERKRRLRDSLVLCMHHMNTLGYVQSAERLAQEAGIGSDRFELCDNMSLMRIIVDYEQFFEKKYGFKCKFAKPVPKGANKPGPKSGVSGYGSNLQTGITSFQTNDGSADSSSLGLPNFSTKQAHIQDREAGRPPHVARRRGVSKKASQNDSPANPKKESKDNDNSSIDLSLGNGLAINATPITAPPKDQVSKKPTKGGNNNNNNNNGNNNNNNNNNNGNNANSLDDTPFPEPAGYKLMEKVPPQLRADFGDLTSIIARDIFTDNTGVTWEDIVGLDGCKRVLKEAVVMPLKFPKLFANKKLLRPWRGVLLHGPPGTGKTLLAKAVASEGTTFFNVSASTIVSKWRGDSEKLIRVLFELARYHAPSTIFMDEMDSVMSRRSTHDEHEASRRMKTELLVQMDGLVQSDAQVFVLAASNFPFDLDPALLRRLEKRILVPLPEESDRAEMFRMMLTEDIADVQNMPFELYAEKTKGYSGSDIHLVCKEAAMQPLRRLMNELQEKYGDSYLDAVSEDQLELDLITNEDVELALSRTKASEAYNPKVYEDWQEKYGVL</sequence>
<comment type="similarity">
    <text evidence="8">Belongs to the AAA ATPase family. Katanin p60 subunit A1 subfamily. A-like 2 sub-subfamily.</text>
</comment>
<keyword evidence="3 8" id="KW-0493">Microtubule</keyword>
<gene>
    <name evidence="8" type="primary">KATNAL2</name>
    <name evidence="11" type="ORF">M9Y10_008081</name>
</gene>
<comment type="function">
    <text evidence="8">Severs microtubules in vitro in an ATP-dependent manner. This activity may promote rapid reorganization of cellular microtubule arrays.</text>
</comment>
<evidence type="ECO:0000256" key="8">
    <source>
        <dbReference type="HAMAP-Rule" id="MF_03025"/>
    </source>
</evidence>
<feature type="region of interest" description="Disordered" evidence="9">
    <location>
        <begin position="146"/>
        <end position="254"/>
    </location>
</feature>
<protein>
    <recommendedName>
        <fullName evidence="8">Katanin p60 ATPase-containing subunit A-like 2</fullName>
        <shortName evidence="8">Katanin p60 subunit A-like 2</shortName>
        <ecNumber evidence="8">5.6.1.1</ecNumber>
    </recommendedName>
    <alternativeName>
        <fullName evidence="8">p60 katanin-like 2</fullName>
    </alternativeName>
</protein>
<dbReference type="InterPro" id="IPR041569">
    <property type="entry name" value="AAA_lid_3"/>
</dbReference>
<evidence type="ECO:0000256" key="2">
    <source>
        <dbReference type="ARBA" id="ARBA00022490"/>
    </source>
</evidence>
<comment type="catalytic activity">
    <reaction evidence="8">
        <text>n ATP + n H2O + a microtubule = n ADP + n phosphate + (n+1) alpha/beta tubulin heterodimers.</text>
        <dbReference type="EC" id="5.6.1.1"/>
    </reaction>
</comment>
<dbReference type="Pfam" id="PF00004">
    <property type="entry name" value="AAA"/>
    <property type="match status" value="1"/>
</dbReference>
<organism evidence="11 12">
    <name type="scientific">Tritrichomonas musculus</name>
    <dbReference type="NCBI Taxonomy" id="1915356"/>
    <lineage>
        <taxon>Eukaryota</taxon>
        <taxon>Metamonada</taxon>
        <taxon>Parabasalia</taxon>
        <taxon>Tritrichomonadida</taxon>
        <taxon>Tritrichomonadidae</taxon>
        <taxon>Tritrichomonas</taxon>
    </lineage>
</organism>
<keyword evidence="6 8" id="KW-0206">Cytoskeleton</keyword>
<evidence type="ECO:0000256" key="9">
    <source>
        <dbReference type="SAM" id="MobiDB-lite"/>
    </source>
</evidence>
<keyword evidence="2 8" id="KW-0963">Cytoplasm</keyword>
<evidence type="ECO:0000313" key="11">
    <source>
        <dbReference type="EMBL" id="KAK8870204.1"/>
    </source>
</evidence>
<evidence type="ECO:0000256" key="3">
    <source>
        <dbReference type="ARBA" id="ARBA00022701"/>
    </source>
</evidence>
<dbReference type="Gene3D" id="1.10.8.60">
    <property type="match status" value="1"/>
</dbReference>
<evidence type="ECO:0000259" key="10">
    <source>
        <dbReference type="SMART" id="SM00382"/>
    </source>
</evidence>
<feature type="region of interest" description="Disordered" evidence="9">
    <location>
        <begin position="121"/>
        <end position="140"/>
    </location>
</feature>
<dbReference type="InterPro" id="IPR003593">
    <property type="entry name" value="AAA+_ATPase"/>
</dbReference>
<comment type="caution">
    <text evidence="11">The sequence shown here is derived from an EMBL/GenBank/DDBJ whole genome shotgun (WGS) entry which is preliminary data.</text>
</comment>
<keyword evidence="7 8" id="KW-0413">Isomerase</keyword>
<feature type="binding site" evidence="8">
    <location>
        <begin position="335"/>
        <end position="342"/>
    </location>
    <ligand>
        <name>ATP</name>
        <dbReference type="ChEBI" id="CHEBI:30616"/>
    </ligand>
</feature>
<evidence type="ECO:0000313" key="12">
    <source>
        <dbReference type="Proteomes" id="UP001470230"/>
    </source>
</evidence>
<evidence type="ECO:0000256" key="1">
    <source>
        <dbReference type="ARBA" id="ARBA00004647"/>
    </source>
</evidence>
<feature type="domain" description="AAA+ ATPase" evidence="10">
    <location>
        <begin position="327"/>
        <end position="462"/>
    </location>
</feature>
<dbReference type="PANTHER" id="PTHR23074:SF78">
    <property type="entry name" value="KATANIN P60 ATPASE-CONTAINING SUBUNIT A-LIKE 2"/>
    <property type="match status" value="1"/>
</dbReference>
<keyword evidence="4 8" id="KW-0547">Nucleotide-binding</keyword>
<dbReference type="EMBL" id="JAPFFF010000014">
    <property type="protein sequence ID" value="KAK8870204.1"/>
    <property type="molecule type" value="Genomic_DNA"/>
</dbReference>
<dbReference type="SMART" id="SM00382">
    <property type="entry name" value="AAA"/>
    <property type="match status" value="1"/>
</dbReference>
<dbReference type="InterPro" id="IPR003959">
    <property type="entry name" value="ATPase_AAA_core"/>
</dbReference>
<feature type="compositionally biased region" description="Low complexity" evidence="9">
    <location>
        <begin position="220"/>
        <end position="243"/>
    </location>
</feature>
<dbReference type="SUPFAM" id="SSF52540">
    <property type="entry name" value="P-loop containing nucleoside triphosphate hydrolases"/>
    <property type="match status" value="1"/>
</dbReference>
<dbReference type="PANTHER" id="PTHR23074">
    <property type="entry name" value="AAA DOMAIN-CONTAINING"/>
    <property type="match status" value="1"/>
</dbReference>
<reference evidence="11 12" key="1">
    <citation type="submission" date="2024-04" db="EMBL/GenBank/DDBJ databases">
        <title>Tritrichomonas musculus Genome.</title>
        <authorList>
            <person name="Alves-Ferreira E."/>
            <person name="Grigg M."/>
            <person name="Lorenzi H."/>
            <person name="Galac M."/>
        </authorList>
    </citation>
    <scope>NUCLEOTIDE SEQUENCE [LARGE SCALE GENOMIC DNA]</scope>
    <source>
        <strain evidence="11 12">EAF2021</strain>
    </source>
</reference>
<dbReference type="HAMAP" id="MF_03025">
    <property type="entry name" value="Katanin_p60_AL2"/>
    <property type="match status" value="1"/>
</dbReference>
<keyword evidence="12" id="KW-1185">Reference proteome</keyword>